<reference evidence="4 5" key="1">
    <citation type="submission" date="2024-01" db="EMBL/GenBank/DDBJ databases">
        <title>The genome of the rayed Mediterranean limpet Patella caerulea (Linnaeus, 1758).</title>
        <authorList>
            <person name="Anh-Thu Weber A."/>
            <person name="Halstead-Nussloch G."/>
        </authorList>
    </citation>
    <scope>NUCLEOTIDE SEQUENCE [LARGE SCALE GENOMIC DNA]</scope>
    <source>
        <strain evidence="4">AATW-2023a</strain>
        <tissue evidence="4">Whole specimen</tissue>
    </source>
</reference>
<proteinExistence type="predicted"/>
<evidence type="ECO:0000256" key="2">
    <source>
        <dbReference type="SAM" id="MobiDB-lite"/>
    </source>
</evidence>
<evidence type="ECO:0000259" key="3">
    <source>
        <dbReference type="PROSITE" id="PS51253"/>
    </source>
</evidence>
<dbReference type="InterPro" id="IPR006600">
    <property type="entry name" value="HTH_CenpB_DNA-bd_dom"/>
</dbReference>
<feature type="region of interest" description="Disordered" evidence="2">
    <location>
        <begin position="763"/>
        <end position="794"/>
    </location>
</feature>
<dbReference type="AlphaFoldDB" id="A0AAN8KDV5"/>
<dbReference type="Gene3D" id="1.10.10.60">
    <property type="entry name" value="Homeodomain-like"/>
    <property type="match status" value="1"/>
</dbReference>
<feature type="compositionally biased region" description="Low complexity" evidence="2">
    <location>
        <begin position="356"/>
        <end position="383"/>
    </location>
</feature>
<dbReference type="Proteomes" id="UP001347796">
    <property type="component" value="Unassembled WGS sequence"/>
</dbReference>
<protein>
    <recommendedName>
        <fullName evidence="3">HTH CENPB-type domain-containing protein</fullName>
    </recommendedName>
</protein>
<accession>A0AAN8KDV5</accession>
<dbReference type="PANTHER" id="PTHR19303">
    <property type="entry name" value="TRANSPOSON"/>
    <property type="match status" value="1"/>
</dbReference>
<dbReference type="EMBL" id="JAZGQO010000002">
    <property type="protein sequence ID" value="KAK6191609.1"/>
    <property type="molecule type" value="Genomic_DNA"/>
</dbReference>
<sequence length="1061" mass="117295">MDEVNDGQHFNTTKFMNYLVKNLQVLCHGHVPFNQNLEVIGHIYIKVDCSAKFNRFLNEVVSKTDSCETLFTSNSFQAQSQTENNNRTVINNLKTNVDEHFQDNPSDTECSSTKKNISMPVLLTEETAGDHSVSQKETTCILKENNENTSKKSNAEINLNLESSKTCNSSPSRITCRSLSDNGNVCNSSSFALTNETTQISTLPAEANISNPTQYGNIWNSLSIVNSSPSIQNDNKDSWNLSMAAKQDFASSSDSSSSSKESMSRSIEGVQYTPPRTKENVRTNSSAMKSSSLYDEFSPKIINIRSNDQTSDKDTANSITDLQTTGTLAKNYKLWNFVIKNGALLETHLSPLNTLTNSTSSVSNSPSTVNSCNVSSSGSNRLSSADEHLHTSTTPTKEIIPDVEDIKIDNANKWNVVTSSDLEQVSPKIDDISSDANSLNIPDNLDKGNTPVLNVIEHSVSRLAYRGEEDPNTISHSPVPLNTTGSESLRYLRSSHKQTVASRNIMKSPGRTGIINDKNSPVTRENLWCSVKVEPGKSHNNNATVVKFAKSEDAILQCKKEFKTETIQTSDSANDDILTCNTDDINEQTLCDSNIDALRDIEEQILSDSTNLQHNTETPLGAEEYALSDSISLRHNIETPPEAGEHTLSDSINLLHNIEKSPEAEKRLSDSTNLHNIETLHEVEASSNILLENINKLDRISKELAIRNIDDGSVNTEEGEAGCSSDLSFIHDDDSVDDPCYRATKSSDEYCDSDDSQINRLTRKRKRLSKPTGGKAPSQNKKIKARNRMSASNRKVIAESSTIGLPTNESATESIKDGAVIPTGTCAKISVSGNSVKSVPKKNSTQTKRKKKIAFHETPDTDTRLFAPINNGHRASYCASDKLKIILYADFHGNRAAGRKYGIAESNVRRWKQGREELLAMGPNKLCNRRCPPYYPTIEKQLAEWVQGEQESGVYPSISEICSQALVIAEGQNCGRGPFKASYSWATRFLDRHKLRKNIRRYKKLSQDSANDGGEEDLGNSDDDLFYGGEDLEASMKEIMEMLNDDDEDVEFDGFTEKDLS</sequence>
<feature type="region of interest" description="Disordered" evidence="2">
    <location>
        <begin position="1006"/>
        <end position="1027"/>
    </location>
</feature>
<dbReference type="SUPFAM" id="SSF46689">
    <property type="entry name" value="Homeodomain-like"/>
    <property type="match status" value="1"/>
</dbReference>
<dbReference type="InterPro" id="IPR009057">
    <property type="entry name" value="Homeodomain-like_sf"/>
</dbReference>
<organism evidence="4 5">
    <name type="scientific">Patella caerulea</name>
    <name type="common">Rayed Mediterranean limpet</name>
    <dbReference type="NCBI Taxonomy" id="87958"/>
    <lineage>
        <taxon>Eukaryota</taxon>
        <taxon>Metazoa</taxon>
        <taxon>Spiralia</taxon>
        <taxon>Lophotrochozoa</taxon>
        <taxon>Mollusca</taxon>
        <taxon>Gastropoda</taxon>
        <taxon>Patellogastropoda</taxon>
        <taxon>Patelloidea</taxon>
        <taxon>Patellidae</taxon>
        <taxon>Patella</taxon>
    </lineage>
</organism>
<dbReference type="GO" id="GO:0003677">
    <property type="term" value="F:DNA binding"/>
    <property type="evidence" value="ECO:0007669"/>
    <property type="project" value="UniProtKB-KW"/>
</dbReference>
<dbReference type="GO" id="GO:0005634">
    <property type="term" value="C:nucleus"/>
    <property type="evidence" value="ECO:0007669"/>
    <property type="project" value="TreeGrafter"/>
</dbReference>
<gene>
    <name evidence="4" type="ORF">SNE40_003253</name>
</gene>
<evidence type="ECO:0000313" key="4">
    <source>
        <dbReference type="EMBL" id="KAK6191609.1"/>
    </source>
</evidence>
<name>A0AAN8KDV5_PATCE</name>
<feature type="domain" description="HTH CENPB-type" evidence="3">
    <location>
        <begin position="926"/>
        <end position="999"/>
    </location>
</feature>
<comment type="caution">
    <text evidence="4">The sequence shown here is derived from an EMBL/GenBank/DDBJ whole genome shotgun (WGS) entry which is preliminary data.</text>
</comment>
<feature type="compositionally biased region" description="Acidic residues" evidence="2">
    <location>
        <begin position="1013"/>
        <end position="1027"/>
    </location>
</feature>
<evidence type="ECO:0000256" key="1">
    <source>
        <dbReference type="ARBA" id="ARBA00023125"/>
    </source>
</evidence>
<dbReference type="Pfam" id="PF03221">
    <property type="entry name" value="HTH_Tnp_Tc5"/>
    <property type="match status" value="1"/>
</dbReference>
<keyword evidence="5" id="KW-1185">Reference proteome</keyword>
<evidence type="ECO:0000313" key="5">
    <source>
        <dbReference type="Proteomes" id="UP001347796"/>
    </source>
</evidence>
<feature type="region of interest" description="Disordered" evidence="2">
    <location>
        <begin position="250"/>
        <end position="289"/>
    </location>
</feature>
<feature type="compositionally biased region" description="Low complexity" evidence="2">
    <location>
        <begin position="251"/>
        <end position="266"/>
    </location>
</feature>
<dbReference type="InterPro" id="IPR050863">
    <property type="entry name" value="CenT-Element_Derived"/>
</dbReference>
<feature type="region of interest" description="Disordered" evidence="2">
    <location>
        <begin position="356"/>
        <end position="396"/>
    </location>
</feature>
<keyword evidence="1" id="KW-0238">DNA-binding</keyword>
<dbReference type="PROSITE" id="PS51253">
    <property type="entry name" value="HTH_CENPB"/>
    <property type="match status" value="1"/>
</dbReference>
<dbReference type="SMART" id="SM00674">
    <property type="entry name" value="CENPB"/>
    <property type="match status" value="1"/>
</dbReference>